<dbReference type="SUPFAM" id="SSF81767">
    <property type="entry name" value="Pre-protein crosslinking domain of SecA"/>
    <property type="match status" value="1"/>
</dbReference>
<dbReference type="InterPro" id="IPR036670">
    <property type="entry name" value="SecA_X-link_sf"/>
</dbReference>
<feature type="domain" description="SecA family profile" evidence="7">
    <location>
        <begin position="702"/>
        <end position="1309"/>
    </location>
</feature>
<dbReference type="Proteomes" id="UP000320011">
    <property type="component" value="Unassembled WGS sequence"/>
</dbReference>
<feature type="compositionally biased region" description="Low complexity" evidence="5">
    <location>
        <begin position="349"/>
        <end position="369"/>
    </location>
</feature>
<evidence type="ECO:0000259" key="6">
    <source>
        <dbReference type="PROSITE" id="PS51194"/>
    </source>
</evidence>
<keyword evidence="4" id="KW-0811">Translocation</keyword>
<sequence length="1362" mass="142736">MADATDIQEPSDQLFIRTKQIWGIDAIWPRDSEGDAKKLADSWDALATALTKLINDSKAPLKDLSEAWSDLAGYGANESIRNYLVGGNGDGGLLLLVDQCKKLAELCRGYAKSISDMKGEIIADLAFNVALFGLSFALAGPLGEAFFAARFGAMIAGRMAQFAAKVEEMGAFARFATQGAINVGIGAAFGGLGNLAGQELSNLRGYGPINWGDVAKAAGTGALAGGVAHAVYVGPGKWVTNGVTQAVGRVPGVSDAVAAQLGNTAGAAATGLGAGALTGFVTGGVDGAVDGAIGGAAIGGSGALSAHGGRNTYERISGNQANTLADLIKPGADGGGGGDHPPTKVPRSADLGASDTAAAPAAAEHAQTASMEAEHAQSSEAPAGTAEAGGQQTGVTEGVHQSSGGNAGHEETAAIGSGPENNAENAGHENHTANMGQGSDEATSAAAPQSNPGVPVTTNVVHGGEATASPGQNSANASEKAAGAESSARQAPPSETPGRQGTTGGAEKPQQPASPEAGQRTQNSANGAAQEKTSQEAAKKAEVPAASDKAAPPAEKQGSVAHQGQAEPGGQPTPRGKTGPRSQKGALVAAPVDPDATPKAATGSTGVTQIGEREPGSAPNASAPHSMTTVEGGPAGPREQQGKSGVVIKKTDDPVQLDLVDGSSHTLPAESEVALDRATGEPVLYRQFVGADGKPLDEPITFLAHRDGGWSRTEKPLDPTEYEVWLANANDDHETAELMEGINRLYREGGLKDMTTEQLKSLLRGSPDEVAAAIFEILRRKEKVFLRWTQMAAAKFLGEGKIVNMGPGQGKSFVYLVHAVQEALRDDIDAVYAIQTRESLATRELQRYRRVLSGLDIDIHPITPHSPIPAPRDGRPTIYVGTKQSLSFTKLGQHLLPGEVVGKRNRFHAIVDEIDEAFIYSDTTYFLSKGVDHFAPPEVEAEVLSAMNFVDEHLTREHFDTFGGRRNGLLVLNKEGAEKVVEVLGGAPKLEQVHRLEMAAAAKWEYKRGVHYIRDNGRHPTGPHANSPKGPSIKILDPTTHQVLYDPLTATESRWNGGLAQAIEAKEGVRIRNDSELDTSISDKEIYGEGKLIQSVNGASGTADGHQAEYGAQGLSEDVASVPLYYGSRLQRLADVFTLNLHEKIDALTRDVLDFWTPDGRPQVIIAHRNDLVGELYKRLKAEGMKVEAVDAERYTSWGVKAEDKFAEIINRAGAPGKVLIVNMQGARGVDIPLTEAARKAGGLRVRVTANSPFKDIDIQAENRAARNGDPGDVVFYPSRDDEVFELELDARVQQVVIRYEQAHDEYQDASAKHSKNPTPENGQALAAADKALTEARSGMIGAIPGLQAQAAVERLQTPSPY</sequence>
<keyword evidence="1" id="KW-0472">Membrane</keyword>
<evidence type="ECO:0000259" key="7">
    <source>
        <dbReference type="PROSITE" id="PS51196"/>
    </source>
</evidence>
<dbReference type="EMBL" id="VJWX01000524">
    <property type="protein sequence ID" value="TVT25200.1"/>
    <property type="molecule type" value="Genomic_DNA"/>
</dbReference>
<dbReference type="GO" id="GO:0006886">
    <property type="term" value="P:intracellular protein transport"/>
    <property type="evidence" value="ECO:0007669"/>
    <property type="project" value="InterPro"/>
</dbReference>
<evidence type="ECO:0000256" key="3">
    <source>
        <dbReference type="ARBA" id="ARBA00022927"/>
    </source>
</evidence>
<evidence type="ECO:0000256" key="4">
    <source>
        <dbReference type="ARBA" id="ARBA00023010"/>
    </source>
</evidence>
<dbReference type="GO" id="GO:0006605">
    <property type="term" value="P:protein targeting"/>
    <property type="evidence" value="ECO:0007669"/>
    <property type="project" value="InterPro"/>
</dbReference>
<feature type="non-terminal residue" evidence="8">
    <location>
        <position position="1362"/>
    </location>
</feature>
<feature type="region of interest" description="Disordered" evidence="5">
    <location>
        <begin position="1307"/>
        <end position="1331"/>
    </location>
</feature>
<dbReference type="SUPFAM" id="SSF52540">
    <property type="entry name" value="P-loop containing nucleoside triphosphate hydrolases"/>
    <property type="match status" value="2"/>
</dbReference>
<accession>A0A558ALT0</accession>
<reference evidence="8 9" key="1">
    <citation type="submission" date="2019-07" db="EMBL/GenBank/DDBJ databases">
        <authorList>
            <person name="Duangmal K."/>
            <person name="Teo W.F.A."/>
        </authorList>
    </citation>
    <scope>NUCLEOTIDE SEQUENCE [LARGE SCALE GENOMIC DNA]</scope>
    <source>
        <strain evidence="8 9">TBRC 6029</strain>
    </source>
</reference>
<evidence type="ECO:0000256" key="2">
    <source>
        <dbReference type="ARBA" id="ARBA00022490"/>
    </source>
</evidence>
<keyword evidence="9" id="KW-1185">Reference proteome</keyword>
<proteinExistence type="predicted"/>
<evidence type="ECO:0000313" key="9">
    <source>
        <dbReference type="Proteomes" id="UP000320011"/>
    </source>
</evidence>
<dbReference type="InterPro" id="IPR011115">
    <property type="entry name" value="SecA_DEAD"/>
</dbReference>
<evidence type="ECO:0000256" key="1">
    <source>
        <dbReference type="ARBA" id="ARBA00022475"/>
    </source>
</evidence>
<dbReference type="Pfam" id="PF25547">
    <property type="entry name" value="WXG100_2"/>
    <property type="match status" value="1"/>
</dbReference>
<dbReference type="InterPro" id="IPR014018">
    <property type="entry name" value="SecA_motor_DEAD"/>
</dbReference>
<dbReference type="PROSITE" id="PS51196">
    <property type="entry name" value="SECA_MOTOR_DEAD"/>
    <property type="match status" value="1"/>
</dbReference>
<name>A0A558ALT0_9PSEU</name>
<comment type="caution">
    <text evidence="8">The sequence shown here is derived from an EMBL/GenBank/DDBJ whole genome shotgun (WGS) entry which is preliminary data.</text>
</comment>
<dbReference type="PROSITE" id="PS51194">
    <property type="entry name" value="HELICASE_CTER"/>
    <property type="match status" value="1"/>
</dbReference>
<feature type="compositionally biased region" description="Polar residues" evidence="5">
    <location>
        <begin position="619"/>
        <end position="629"/>
    </location>
</feature>
<dbReference type="Pfam" id="PF07517">
    <property type="entry name" value="SecA_DEAD"/>
    <property type="match status" value="1"/>
</dbReference>
<dbReference type="PANTHER" id="PTHR30612">
    <property type="entry name" value="SECA INNER MEMBRANE COMPONENT OF SEC PROTEIN SECRETION SYSTEM"/>
    <property type="match status" value="1"/>
</dbReference>
<dbReference type="Gene3D" id="3.40.50.300">
    <property type="entry name" value="P-loop containing nucleotide triphosphate hydrolases"/>
    <property type="match status" value="2"/>
</dbReference>
<dbReference type="InterPro" id="IPR027417">
    <property type="entry name" value="P-loop_NTPase"/>
</dbReference>
<keyword evidence="3" id="KW-0653">Protein transport</keyword>
<keyword evidence="1" id="KW-1003">Cell membrane</keyword>
<dbReference type="SMART" id="SM00957">
    <property type="entry name" value="SecA_DEAD"/>
    <property type="match status" value="1"/>
</dbReference>
<keyword evidence="3" id="KW-0813">Transport</keyword>
<dbReference type="InterPro" id="IPR011130">
    <property type="entry name" value="SecA_preprotein_X-link_dom"/>
</dbReference>
<feature type="region of interest" description="Disordered" evidence="5">
    <location>
        <begin position="326"/>
        <end position="644"/>
    </location>
</feature>
<organism evidence="8 9">
    <name type="scientific">Amycolatopsis rhizosphaerae</name>
    <dbReference type="NCBI Taxonomy" id="2053003"/>
    <lineage>
        <taxon>Bacteria</taxon>
        <taxon>Bacillati</taxon>
        <taxon>Actinomycetota</taxon>
        <taxon>Actinomycetes</taxon>
        <taxon>Pseudonocardiales</taxon>
        <taxon>Pseudonocardiaceae</taxon>
        <taxon>Amycolatopsis</taxon>
    </lineage>
</organism>
<dbReference type="OrthoDB" id="3630599at2"/>
<feature type="compositionally biased region" description="Basic and acidic residues" evidence="5">
    <location>
        <begin position="533"/>
        <end position="542"/>
    </location>
</feature>
<dbReference type="GO" id="GO:0016020">
    <property type="term" value="C:membrane"/>
    <property type="evidence" value="ECO:0007669"/>
    <property type="project" value="InterPro"/>
</dbReference>
<evidence type="ECO:0000256" key="5">
    <source>
        <dbReference type="SAM" id="MobiDB-lite"/>
    </source>
</evidence>
<dbReference type="RefSeq" id="WP_144592617.1">
    <property type="nucleotide sequence ID" value="NZ_VJWX01000524.1"/>
</dbReference>
<evidence type="ECO:0000313" key="8">
    <source>
        <dbReference type="EMBL" id="TVT25200.1"/>
    </source>
</evidence>
<dbReference type="GO" id="GO:0005524">
    <property type="term" value="F:ATP binding"/>
    <property type="evidence" value="ECO:0007669"/>
    <property type="project" value="InterPro"/>
</dbReference>
<reference evidence="8 9" key="2">
    <citation type="submission" date="2019-08" db="EMBL/GenBank/DDBJ databases">
        <title>Amycolatopsis acidicola sp. nov., isolated from peat swamp forest soil.</title>
        <authorList>
            <person name="Srisuk N."/>
        </authorList>
    </citation>
    <scope>NUCLEOTIDE SEQUENCE [LARGE SCALE GENOMIC DNA]</scope>
    <source>
        <strain evidence="8 9">TBRC 6029</strain>
    </source>
</reference>
<feature type="domain" description="Helicase C-terminal" evidence="6">
    <location>
        <begin position="1140"/>
        <end position="1311"/>
    </location>
</feature>
<feature type="compositionally biased region" description="Low complexity" evidence="5">
    <location>
        <begin position="473"/>
        <end position="488"/>
    </location>
</feature>
<dbReference type="InterPro" id="IPR057746">
    <property type="entry name" value="CpnT-like_N"/>
</dbReference>
<gene>
    <name evidence="8" type="ORF">FNH05_32210</name>
</gene>
<feature type="compositionally biased region" description="Low complexity" evidence="5">
    <location>
        <begin position="380"/>
        <end position="394"/>
    </location>
</feature>
<dbReference type="InterPro" id="IPR001650">
    <property type="entry name" value="Helicase_C-like"/>
</dbReference>
<dbReference type="SMART" id="SM00958">
    <property type="entry name" value="SecA_PP_bind"/>
    <property type="match status" value="1"/>
</dbReference>
<keyword evidence="2" id="KW-0963">Cytoplasm</keyword>
<feature type="compositionally biased region" description="Polar residues" evidence="5">
    <location>
        <begin position="435"/>
        <end position="460"/>
    </location>
</feature>
<protein>
    <submittedName>
        <fullName evidence="8">Uncharacterized protein</fullName>
    </submittedName>
</protein>
<dbReference type="Gene3D" id="3.90.1440.10">
    <property type="entry name" value="SecA, preprotein cross-linking domain"/>
    <property type="match status" value="1"/>
</dbReference>
<dbReference type="GO" id="GO:0017038">
    <property type="term" value="P:protein import"/>
    <property type="evidence" value="ECO:0007669"/>
    <property type="project" value="InterPro"/>
</dbReference>
<dbReference type="PANTHER" id="PTHR30612:SF0">
    <property type="entry name" value="CHLOROPLAST PROTEIN-TRANSPORTING ATPASE"/>
    <property type="match status" value="1"/>
</dbReference>
<dbReference type="InterPro" id="IPR000185">
    <property type="entry name" value="SecA"/>
</dbReference>
<feature type="compositionally biased region" description="Polar residues" evidence="5">
    <location>
        <begin position="519"/>
        <end position="532"/>
    </location>
</feature>